<name>A0A0C1MQQ0_9RICK</name>
<proteinExistence type="predicted"/>
<reference evidence="1 2" key="1">
    <citation type="submission" date="2014-11" db="EMBL/GenBank/DDBJ databases">
        <title>A Rickettsiales Symbiont of Amoebae With Ancient Features.</title>
        <authorList>
            <person name="Schulz F."/>
            <person name="Martijn J."/>
            <person name="Wascher F."/>
            <person name="Kostanjsek R."/>
            <person name="Ettema T.J."/>
            <person name="Horn M."/>
        </authorList>
    </citation>
    <scope>NUCLEOTIDE SEQUENCE [LARGE SCALE GENOMIC DNA]</scope>
    <source>
        <strain evidence="1 2">UWC36</strain>
    </source>
</reference>
<dbReference type="STRING" id="86105.NF27_IM00010"/>
<organism evidence="1 2">
    <name type="scientific">Candidatus Jidaibacter acanthamoebae</name>
    <dbReference type="NCBI Taxonomy" id="86105"/>
    <lineage>
        <taxon>Bacteria</taxon>
        <taxon>Pseudomonadati</taxon>
        <taxon>Pseudomonadota</taxon>
        <taxon>Alphaproteobacteria</taxon>
        <taxon>Rickettsiales</taxon>
        <taxon>Candidatus Midichloriaceae</taxon>
        <taxon>Candidatus Jidaibacter</taxon>
    </lineage>
</organism>
<dbReference type="Gene3D" id="1.25.40.20">
    <property type="entry name" value="Ankyrin repeat-containing domain"/>
    <property type="match status" value="1"/>
</dbReference>
<dbReference type="PANTHER" id="PTHR24121">
    <property type="entry name" value="NO MECHANORECEPTOR POTENTIAL C, ISOFORM D-RELATED"/>
    <property type="match status" value="1"/>
</dbReference>
<sequence length="419" mass="48346">KGNNAFLVASIHGHLDVMKHLFQLKPEFLDSIARYEYNAFLFAVFKGHLDVMKYLLQLKPEFVNSINAKGNNAFLIAALKGQLDVMKYLLQLKPEFINSKGYKKRNAFLIAIRDSHISTAEEILHHDSKLINSKDEFGINAFCANPSVNIAVFLLSYDIKEFKPNLNMREGWLKTIELRYISAFKELSNMVDDFGKSLVHMETAQGTWLNLLPAEIQLNIASINLLKSYPKIGYAFLNVSNEQYLQQLKKRCARDITREYSPIYTNLPDNIDYINELKQIHGQFADLAHNDHIAKASEFMTTTVLKVYSENVRPHEIPNEQQMQTRIKQIVNWCRPILQKNQLEFSSYVFPELRGEIMKAMYKTLIDQLNHNVPKAKIAIEESMKRVIHSIPKSFVEKYTKISNGSNMVAASESLWRNH</sequence>
<dbReference type="SMART" id="SM00248">
    <property type="entry name" value="ANK"/>
    <property type="match status" value="4"/>
</dbReference>
<dbReference type="AlphaFoldDB" id="A0A0C1MQQ0"/>
<accession>A0A0C1MQQ0</accession>
<feature type="non-terminal residue" evidence="1">
    <location>
        <position position="1"/>
    </location>
</feature>
<evidence type="ECO:0000313" key="2">
    <source>
        <dbReference type="Proteomes" id="UP000031258"/>
    </source>
</evidence>
<dbReference type="Proteomes" id="UP000031258">
    <property type="component" value="Unassembled WGS sequence"/>
</dbReference>
<dbReference type="RefSeq" id="WP_039458818.1">
    <property type="nucleotide sequence ID" value="NZ_JSWE01000205.1"/>
</dbReference>
<protein>
    <submittedName>
        <fullName evidence="1">Uncharacterized protein</fullName>
    </submittedName>
</protein>
<gene>
    <name evidence="1" type="ORF">NF27_IM00010</name>
</gene>
<evidence type="ECO:0000313" key="1">
    <source>
        <dbReference type="EMBL" id="KIE04352.1"/>
    </source>
</evidence>
<dbReference type="Pfam" id="PF12796">
    <property type="entry name" value="Ank_2"/>
    <property type="match status" value="1"/>
</dbReference>
<comment type="caution">
    <text evidence="1">The sequence shown here is derived from an EMBL/GenBank/DDBJ whole genome shotgun (WGS) entry which is preliminary data.</text>
</comment>
<dbReference type="SUPFAM" id="SSF48403">
    <property type="entry name" value="Ankyrin repeat"/>
    <property type="match status" value="1"/>
</dbReference>
<dbReference type="EMBL" id="JSWE01000205">
    <property type="protein sequence ID" value="KIE04352.1"/>
    <property type="molecule type" value="Genomic_DNA"/>
</dbReference>
<keyword evidence="2" id="KW-1185">Reference proteome</keyword>
<dbReference type="InterPro" id="IPR036770">
    <property type="entry name" value="Ankyrin_rpt-contain_sf"/>
</dbReference>
<dbReference type="PANTHER" id="PTHR24121:SF21">
    <property type="entry name" value="ANKYRIN REPEAT FAMILY PROTEIN"/>
    <property type="match status" value="1"/>
</dbReference>
<dbReference type="InterPro" id="IPR002110">
    <property type="entry name" value="Ankyrin_rpt"/>
</dbReference>